<dbReference type="FunFam" id="1.20.81.30:FF:000001">
    <property type="entry name" value="Type II secretion system protein F"/>
    <property type="match status" value="1"/>
</dbReference>
<evidence type="ECO:0000256" key="2">
    <source>
        <dbReference type="ARBA" id="ARBA00005745"/>
    </source>
</evidence>
<evidence type="ECO:0000256" key="6">
    <source>
        <dbReference type="ARBA" id="ARBA00022989"/>
    </source>
</evidence>
<dbReference type="RefSeq" id="WP_094369593.1">
    <property type="nucleotide sequence ID" value="NZ_NOJY02000022.1"/>
</dbReference>
<evidence type="ECO:0000256" key="5">
    <source>
        <dbReference type="ARBA" id="ARBA00022692"/>
    </source>
</evidence>
<dbReference type="EMBL" id="NOJY02000022">
    <property type="protein sequence ID" value="RDY26659.1"/>
    <property type="molecule type" value="Genomic_DNA"/>
</dbReference>
<dbReference type="Pfam" id="PF00482">
    <property type="entry name" value="T2SSF"/>
    <property type="match status" value="2"/>
</dbReference>
<dbReference type="InterPro" id="IPR018076">
    <property type="entry name" value="T2SS_GspF_dom"/>
</dbReference>
<protein>
    <submittedName>
        <fullName evidence="10">Type II secretion system F family protein</fullName>
    </submittedName>
</protein>
<reference evidence="10 11" key="1">
    <citation type="journal article" date="2017" name="Genome Announc.">
        <title>Draft Genome Sequence of Romboutsia weinsteinii sp. nov. Strain CCRI-19649(T) Isolated from Surface Water.</title>
        <authorList>
            <person name="Maheux A.F."/>
            <person name="Boudreau D.K."/>
            <person name="Berube E."/>
            <person name="Boissinot M."/>
            <person name="Cantin P."/>
            <person name="Raymond F."/>
            <person name="Corbeil J."/>
            <person name="Omar R.F."/>
            <person name="Bergeron M.G."/>
        </authorList>
    </citation>
    <scope>NUCLEOTIDE SEQUENCE [LARGE SCALE GENOMIC DNA]</scope>
    <source>
        <strain evidence="10 11">CCRI-19649</strain>
    </source>
</reference>
<dbReference type="AlphaFoldDB" id="A0A371J1L0"/>
<keyword evidence="11" id="KW-1185">Reference proteome</keyword>
<keyword evidence="5 8" id="KW-0812">Transmembrane</keyword>
<comment type="subcellular location">
    <subcellularLocation>
        <location evidence="1">Cell inner membrane</location>
        <topology evidence="1">Multi-pass membrane protein</topology>
    </subcellularLocation>
</comment>
<proteinExistence type="inferred from homology"/>
<dbReference type="PANTHER" id="PTHR30012:SF0">
    <property type="entry name" value="TYPE II SECRETION SYSTEM PROTEIN F-RELATED"/>
    <property type="match status" value="1"/>
</dbReference>
<dbReference type="PRINTS" id="PR00812">
    <property type="entry name" value="BCTERIALGSPF"/>
</dbReference>
<evidence type="ECO:0000256" key="3">
    <source>
        <dbReference type="ARBA" id="ARBA00022475"/>
    </source>
</evidence>
<comment type="caution">
    <text evidence="10">The sequence shown here is derived from an EMBL/GenBank/DDBJ whole genome shotgun (WGS) entry which is preliminary data.</text>
</comment>
<evidence type="ECO:0000259" key="9">
    <source>
        <dbReference type="Pfam" id="PF00482"/>
    </source>
</evidence>
<keyword evidence="4" id="KW-0997">Cell inner membrane</keyword>
<feature type="domain" description="Type II secretion system protein GspF" evidence="9">
    <location>
        <begin position="272"/>
        <end position="394"/>
    </location>
</feature>
<dbReference type="InterPro" id="IPR003004">
    <property type="entry name" value="GspF/PilC"/>
</dbReference>
<evidence type="ECO:0000313" key="10">
    <source>
        <dbReference type="EMBL" id="RDY26659.1"/>
    </source>
</evidence>
<dbReference type="Proteomes" id="UP000215694">
    <property type="component" value="Unassembled WGS sequence"/>
</dbReference>
<evidence type="ECO:0000256" key="1">
    <source>
        <dbReference type="ARBA" id="ARBA00004429"/>
    </source>
</evidence>
<keyword evidence="6 8" id="KW-1133">Transmembrane helix</keyword>
<feature type="domain" description="Type II secretion system protein GspF" evidence="9">
    <location>
        <begin position="69"/>
        <end position="192"/>
    </location>
</feature>
<name>A0A371J1L0_9FIRM</name>
<gene>
    <name evidence="10" type="ORF">CHL78_012500</name>
</gene>
<keyword evidence="7 8" id="KW-0472">Membrane</keyword>
<dbReference type="OrthoDB" id="9805682at2"/>
<dbReference type="Gene3D" id="1.20.81.30">
    <property type="entry name" value="Type II secretion system (T2SS), domain F"/>
    <property type="match status" value="2"/>
</dbReference>
<comment type="similarity">
    <text evidence="2">Belongs to the GSP F family.</text>
</comment>
<evidence type="ECO:0000256" key="4">
    <source>
        <dbReference type="ARBA" id="ARBA00022519"/>
    </source>
</evidence>
<organism evidence="10 11">
    <name type="scientific">Romboutsia weinsteinii</name>
    <dbReference type="NCBI Taxonomy" id="2020949"/>
    <lineage>
        <taxon>Bacteria</taxon>
        <taxon>Bacillati</taxon>
        <taxon>Bacillota</taxon>
        <taxon>Clostridia</taxon>
        <taxon>Peptostreptococcales</taxon>
        <taxon>Peptostreptococcaceae</taxon>
        <taxon>Romboutsia</taxon>
    </lineage>
</organism>
<keyword evidence="3" id="KW-1003">Cell membrane</keyword>
<evidence type="ECO:0000256" key="8">
    <source>
        <dbReference type="SAM" id="Phobius"/>
    </source>
</evidence>
<feature type="transmembrane region" description="Helical" evidence="8">
    <location>
        <begin position="375"/>
        <end position="399"/>
    </location>
</feature>
<dbReference type="PANTHER" id="PTHR30012">
    <property type="entry name" value="GENERAL SECRETION PATHWAY PROTEIN"/>
    <property type="match status" value="1"/>
</dbReference>
<evidence type="ECO:0000313" key="11">
    <source>
        <dbReference type="Proteomes" id="UP000215694"/>
    </source>
</evidence>
<dbReference type="GO" id="GO:0005886">
    <property type="term" value="C:plasma membrane"/>
    <property type="evidence" value="ECO:0007669"/>
    <property type="project" value="UniProtKB-SubCell"/>
</dbReference>
<evidence type="ECO:0000256" key="7">
    <source>
        <dbReference type="ARBA" id="ARBA00023136"/>
    </source>
</evidence>
<feature type="transmembrane region" description="Helical" evidence="8">
    <location>
        <begin position="211"/>
        <end position="237"/>
    </location>
</feature>
<feature type="transmembrane region" description="Helical" evidence="8">
    <location>
        <begin position="170"/>
        <end position="191"/>
    </location>
</feature>
<accession>A0A371J1L0</accession>
<dbReference type="InterPro" id="IPR042094">
    <property type="entry name" value="T2SS_GspF_sf"/>
</dbReference>
<sequence>MKNYKYTALMLSGKKTKGIITANDFNDARRKLKEKKIRVLEIKEHKENSLLRNKKTSKKKLRSDTISHFCRQYGIIISSGINSITGLESLAKRSGNKILSEEIMRLVNDIKSGSTLADSMLDDKSKFPKLLSAMVATGEATGTLEEVLKSMATFYEREHRITQKIKNASTYPIIVGVVSFAMLFIFTSFIMPQMMESIIEVGATMPPLSKLIMNIGIFMKTYWYVVLLAIVLGFILLKKYIKTPVGRHNKDVLVTKIPLLNKGINAIISMRFSKALYLFVSTGFPLLQGLDYIRESLNNSIAEKAVQEAKEGVIRGEALADNLEKSGYFDPVLIQMLSIGEQTGQLENISDQMSEFYEHESEIYLNRMVSMIEPIMIVMVGVMVAFLVIGVFLPMISIYDAI</sequence>